<feature type="signal peptide" evidence="7">
    <location>
        <begin position="1"/>
        <end position="21"/>
    </location>
</feature>
<dbReference type="InterPro" id="IPR050492">
    <property type="entry name" value="Bact_metal-bind_prot9"/>
</dbReference>
<dbReference type="InterPro" id="IPR006127">
    <property type="entry name" value="ZnuA-like"/>
</dbReference>
<dbReference type="GO" id="GO:0030001">
    <property type="term" value="P:metal ion transport"/>
    <property type="evidence" value="ECO:0007669"/>
    <property type="project" value="InterPro"/>
</dbReference>
<evidence type="ECO:0000256" key="5">
    <source>
        <dbReference type="RuleBase" id="RU003512"/>
    </source>
</evidence>
<dbReference type="GO" id="GO:0046872">
    <property type="term" value="F:metal ion binding"/>
    <property type="evidence" value="ECO:0007669"/>
    <property type="project" value="UniProtKB-KW"/>
</dbReference>
<dbReference type="PANTHER" id="PTHR42953">
    <property type="entry name" value="HIGH-AFFINITY ZINC UPTAKE SYSTEM PROTEIN ZNUA-RELATED"/>
    <property type="match status" value="1"/>
</dbReference>
<gene>
    <name evidence="8" type="ORF">EV213_10126</name>
</gene>
<dbReference type="PRINTS" id="PR00690">
    <property type="entry name" value="ADHESNFAMILY"/>
</dbReference>
<dbReference type="RefSeq" id="WP_133578446.1">
    <property type="nucleotide sequence ID" value="NZ_SNYJ01000001.1"/>
</dbReference>
<keyword evidence="6" id="KW-0175">Coiled coil</keyword>
<protein>
    <submittedName>
        <fullName evidence="8">Manganese/zinc/iron transport system substrate-binding protein</fullName>
    </submittedName>
</protein>
<reference evidence="8 9" key="1">
    <citation type="submission" date="2019-03" db="EMBL/GenBank/DDBJ databases">
        <title>Genomic Encyclopedia of Type Strains, Phase IV (KMG-IV): sequencing the most valuable type-strain genomes for metagenomic binning, comparative biology and taxonomic classification.</title>
        <authorList>
            <person name="Goeker M."/>
        </authorList>
    </citation>
    <scope>NUCLEOTIDE SEQUENCE [LARGE SCALE GENOMIC DNA]</scope>
    <source>
        <strain evidence="8 9">DSM 28697</strain>
    </source>
</reference>
<dbReference type="Gene3D" id="3.40.50.1980">
    <property type="entry name" value="Nitrogenase molybdenum iron protein domain"/>
    <property type="match status" value="2"/>
</dbReference>
<evidence type="ECO:0000256" key="6">
    <source>
        <dbReference type="SAM" id="Coils"/>
    </source>
</evidence>
<evidence type="ECO:0000256" key="7">
    <source>
        <dbReference type="SAM" id="SignalP"/>
    </source>
</evidence>
<comment type="caution">
    <text evidence="8">The sequence shown here is derived from an EMBL/GenBank/DDBJ whole genome shotgun (WGS) entry which is preliminary data.</text>
</comment>
<dbReference type="Pfam" id="PF01297">
    <property type="entry name" value="ZnuA"/>
    <property type="match status" value="1"/>
</dbReference>
<dbReference type="SUPFAM" id="SSF53807">
    <property type="entry name" value="Helical backbone' metal receptor"/>
    <property type="match status" value="1"/>
</dbReference>
<dbReference type="GO" id="GO:0030313">
    <property type="term" value="C:cell envelope"/>
    <property type="evidence" value="ECO:0007669"/>
    <property type="project" value="UniProtKB-SubCell"/>
</dbReference>
<keyword evidence="2 5" id="KW-0813">Transport</keyword>
<dbReference type="InterPro" id="IPR006128">
    <property type="entry name" value="Lipoprotein_PsaA-like"/>
</dbReference>
<dbReference type="Proteomes" id="UP000295632">
    <property type="component" value="Unassembled WGS sequence"/>
</dbReference>
<comment type="subcellular location">
    <subcellularLocation>
        <location evidence="1">Cell envelope</location>
    </subcellularLocation>
</comment>
<feature type="chain" id="PRO_5038339082" evidence="7">
    <location>
        <begin position="22"/>
        <end position="315"/>
    </location>
</feature>
<accession>A0A4R6U7U4</accession>
<evidence type="ECO:0000313" key="8">
    <source>
        <dbReference type="EMBL" id="TDQ42598.1"/>
    </source>
</evidence>
<sequence>MNHLNRWVLSFVCLTSFALLVGCSSSSTTNEKGEGPISIVTTIAQIGEPLQRIGGDLVDVTSIMGPGVDPHTYVASQGDIGTLQQADLIFYNGLHLEGQMNEIFTKLGEEKPVLAVAEAIPEDQLLTDAASQGAPDPHVWFDISLWKIAISAAVEELKAYAPEHAETFDKNLKTYIEELDALQQEASSKLAKIPESKRLLVTAHDAFGYFGRAFDIEVVGLQGLSTEDEIGLSDIQKTVDTIVEAEVPAVFIETSINTSSIQAVIEGAEQAGAEITLGGELFSDAMGEAGTPEGTYLGMYTHNVDTIYTSLAGGE</sequence>
<dbReference type="PROSITE" id="PS51257">
    <property type="entry name" value="PROKAR_LIPOPROTEIN"/>
    <property type="match status" value="1"/>
</dbReference>
<dbReference type="GO" id="GO:0007155">
    <property type="term" value="P:cell adhesion"/>
    <property type="evidence" value="ECO:0007669"/>
    <property type="project" value="InterPro"/>
</dbReference>
<feature type="coiled-coil region" evidence="6">
    <location>
        <begin position="165"/>
        <end position="192"/>
    </location>
</feature>
<evidence type="ECO:0000256" key="3">
    <source>
        <dbReference type="ARBA" id="ARBA00022723"/>
    </source>
</evidence>
<dbReference type="InterPro" id="IPR006129">
    <property type="entry name" value="AdhesinB"/>
</dbReference>
<keyword evidence="9" id="KW-1185">Reference proteome</keyword>
<organism evidence="8 9">
    <name type="scientific">Aureibacillus halotolerans</name>
    <dbReference type="NCBI Taxonomy" id="1508390"/>
    <lineage>
        <taxon>Bacteria</taxon>
        <taxon>Bacillati</taxon>
        <taxon>Bacillota</taxon>
        <taxon>Bacilli</taxon>
        <taxon>Bacillales</taxon>
        <taxon>Bacillaceae</taxon>
        <taxon>Aureibacillus</taxon>
    </lineage>
</organism>
<comment type="similarity">
    <text evidence="5">Belongs to the bacterial solute-binding protein 9 family.</text>
</comment>
<keyword evidence="4 7" id="KW-0732">Signal</keyword>
<evidence type="ECO:0000256" key="1">
    <source>
        <dbReference type="ARBA" id="ARBA00004196"/>
    </source>
</evidence>
<evidence type="ECO:0000313" key="9">
    <source>
        <dbReference type="Proteomes" id="UP000295632"/>
    </source>
</evidence>
<name>A0A4R6U7U4_9BACI</name>
<dbReference type="EMBL" id="SNYJ01000001">
    <property type="protein sequence ID" value="TDQ42598.1"/>
    <property type="molecule type" value="Genomic_DNA"/>
</dbReference>
<keyword evidence="3" id="KW-0479">Metal-binding</keyword>
<dbReference type="PANTHER" id="PTHR42953:SF1">
    <property type="entry name" value="METAL-BINDING PROTEIN HI_0362-RELATED"/>
    <property type="match status" value="1"/>
</dbReference>
<evidence type="ECO:0000256" key="2">
    <source>
        <dbReference type="ARBA" id="ARBA00022448"/>
    </source>
</evidence>
<proteinExistence type="inferred from homology"/>
<dbReference type="AlphaFoldDB" id="A0A4R6U7U4"/>
<evidence type="ECO:0000256" key="4">
    <source>
        <dbReference type="ARBA" id="ARBA00022729"/>
    </source>
</evidence>
<dbReference type="PRINTS" id="PR00691">
    <property type="entry name" value="ADHESINB"/>
</dbReference>
<dbReference type="OrthoDB" id="9793396at2"/>